<name>A0A1Y1IJT2_KLENI</name>
<protein>
    <submittedName>
        <fullName evidence="1">Uncharacterized protein</fullName>
    </submittedName>
</protein>
<organism evidence="1 2">
    <name type="scientific">Klebsormidium nitens</name>
    <name type="common">Green alga</name>
    <name type="synonym">Ulothrix nitens</name>
    <dbReference type="NCBI Taxonomy" id="105231"/>
    <lineage>
        <taxon>Eukaryota</taxon>
        <taxon>Viridiplantae</taxon>
        <taxon>Streptophyta</taxon>
        <taxon>Klebsormidiophyceae</taxon>
        <taxon>Klebsormidiales</taxon>
        <taxon>Klebsormidiaceae</taxon>
        <taxon>Klebsormidium</taxon>
    </lineage>
</organism>
<evidence type="ECO:0000313" key="2">
    <source>
        <dbReference type="Proteomes" id="UP000054558"/>
    </source>
</evidence>
<accession>A0A1Y1IJT2</accession>
<keyword evidence="2" id="KW-1185">Reference proteome</keyword>
<evidence type="ECO:0000313" key="1">
    <source>
        <dbReference type="EMBL" id="GAQ90983.1"/>
    </source>
</evidence>
<dbReference type="Proteomes" id="UP000054558">
    <property type="component" value="Unassembled WGS sequence"/>
</dbReference>
<reference evidence="1 2" key="1">
    <citation type="journal article" date="2014" name="Nat. Commun.">
        <title>Klebsormidium flaccidum genome reveals primary factors for plant terrestrial adaptation.</title>
        <authorList>
            <person name="Hori K."/>
            <person name="Maruyama F."/>
            <person name="Fujisawa T."/>
            <person name="Togashi T."/>
            <person name="Yamamoto N."/>
            <person name="Seo M."/>
            <person name="Sato S."/>
            <person name="Yamada T."/>
            <person name="Mori H."/>
            <person name="Tajima N."/>
            <person name="Moriyama T."/>
            <person name="Ikeuchi M."/>
            <person name="Watanabe M."/>
            <person name="Wada H."/>
            <person name="Kobayashi K."/>
            <person name="Saito M."/>
            <person name="Masuda T."/>
            <person name="Sasaki-Sekimoto Y."/>
            <person name="Mashiguchi K."/>
            <person name="Awai K."/>
            <person name="Shimojima M."/>
            <person name="Masuda S."/>
            <person name="Iwai M."/>
            <person name="Nobusawa T."/>
            <person name="Narise T."/>
            <person name="Kondo S."/>
            <person name="Saito H."/>
            <person name="Sato R."/>
            <person name="Murakawa M."/>
            <person name="Ihara Y."/>
            <person name="Oshima-Yamada Y."/>
            <person name="Ohtaka K."/>
            <person name="Satoh M."/>
            <person name="Sonobe K."/>
            <person name="Ishii M."/>
            <person name="Ohtani R."/>
            <person name="Kanamori-Sato M."/>
            <person name="Honoki R."/>
            <person name="Miyazaki D."/>
            <person name="Mochizuki H."/>
            <person name="Umetsu J."/>
            <person name="Higashi K."/>
            <person name="Shibata D."/>
            <person name="Kamiya Y."/>
            <person name="Sato N."/>
            <person name="Nakamura Y."/>
            <person name="Tabata S."/>
            <person name="Ida S."/>
            <person name="Kurokawa K."/>
            <person name="Ohta H."/>
        </authorList>
    </citation>
    <scope>NUCLEOTIDE SEQUENCE [LARGE SCALE GENOMIC DNA]</scope>
    <source>
        <strain evidence="1 2">NIES-2285</strain>
    </source>
</reference>
<dbReference type="EMBL" id="DF237658">
    <property type="protein sequence ID" value="GAQ90983.1"/>
    <property type="molecule type" value="Genomic_DNA"/>
</dbReference>
<proteinExistence type="predicted"/>
<sequence>MELQIARITEAVGSLFSKLLDKESSFRFYISVSNSSESIIEDYQNEFRFLVEFKTAMLIYKAELETCYTAFRRAQARRDRSAQCQPRPSPVDLARKLAWNPGAGYEPIVVTWETLDKEAPKQGRGFRPWTKINLWAIHQLEKVKLETVV</sequence>
<dbReference type="AlphaFoldDB" id="A0A1Y1IJT2"/>
<gene>
    <name evidence="1" type="ORF">KFL_007090100</name>
</gene>